<reference evidence="9" key="1">
    <citation type="submission" date="2021-08" db="EMBL/GenBank/DDBJ databases">
        <title>Hoeflea bacterium WL0058 sp. nov., isolated from the sediment.</title>
        <authorList>
            <person name="Wang L."/>
            <person name="Zhang D."/>
        </authorList>
    </citation>
    <scope>NUCLEOTIDE SEQUENCE</scope>
    <source>
        <strain evidence="9">WL0058</strain>
    </source>
</reference>
<keyword evidence="6 7" id="KW-0472">Membrane</keyword>
<evidence type="ECO:0000256" key="6">
    <source>
        <dbReference type="ARBA" id="ARBA00023136"/>
    </source>
</evidence>
<evidence type="ECO:0000256" key="2">
    <source>
        <dbReference type="ARBA" id="ARBA00022475"/>
    </source>
</evidence>
<dbReference type="InterPro" id="IPR010656">
    <property type="entry name" value="DctM"/>
</dbReference>
<keyword evidence="5 7" id="KW-1133">Transmembrane helix</keyword>
<keyword evidence="4 7" id="KW-0812">Transmembrane</keyword>
<keyword evidence="3 7" id="KW-0997">Cell inner membrane</keyword>
<feature type="transmembrane region" description="Helical" evidence="7">
    <location>
        <begin position="403"/>
        <end position="425"/>
    </location>
</feature>
<evidence type="ECO:0000256" key="4">
    <source>
        <dbReference type="ARBA" id="ARBA00022692"/>
    </source>
</evidence>
<evidence type="ECO:0000313" key="10">
    <source>
        <dbReference type="Proteomes" id="UP001196509"/>
    </source>
</evidence>
<sequence length="435" mass="45835">MIAGLLLILLLFVLIMIGVPVYISLGVAGTVGLAVISMGQTFGNPFIAIPQSIYSGIGFFPLLAIPLFIFAGEIMNRSGITDRLVRFSVMLIGRMPASLANANIVASMFFGGITGSAQADTSAIGGVLIPAMEKEGYSKEISVAVTASSSTVGPIIPPSIMMVIYGVSVGTSIGALFIAGLIPGILIGLALIATVLILDRKHKFPRRTGSLPLNEKVAITRDAFWPLGMPLIIVGGILGGVVTPTEAGALAVLYALIFGYLIERSLKVADMPVMLKHTAMLTAAVMMIISCAKILSYVLTIFQLPMMLGSFFQTVSENPIIFLLLVNILLLVIGTFMDGGASVIIMAPILTPIALSYGIDPIHFGVIMVLNLIIGCGTPPLGLCLFIACGIAKLPVEKGAKAILPFIAAEIFILFLVTYIPWLAMALPRYFGFAS</sequence>
<dbReference type="RefSeq" id="WP_220227913.1">
    <property type="nucleotide sequence ID" value="NZ_JAICBX010000002.1"/>
</dbReference>
<accession>A0AAE2ZME9</accession>
<feature type="transmembrane region" description="Helical" evidence="7">
    <location>
        <begin position="52"/>
        <end position="72"/>
    </location>
</feature>
<feature type="transmembrane region" description="Helical" evidence="7">
    <location>
        <begin position="84"/>
        <end position="102"/>
    </location>
</feature>
<dbReference type="AlphaFoldDB" id="A0AAE2ZME9"/>
<organism evidence="9 10">
    <name type="scientific">Flavimaribacter sediminis</name>
    <dbReference type="NCBI Taxonomy" id="2865987"/>
    <lineage>
        <taxon>Bacteria</taxon>
        <taxon>Pseudomonadati</taxon>
        <taxon>Pseudomonadota</taxon>
        <taxon>Alphaproteobacteria</taxon>
        <taxon>Hyphomicrobiales</taxon>
        <taxon>Rhizobiaceae</taxon>
        <taxon>Flavimaribacter</taxon>
    </lineage>
</organism>
<evidence type="ECO:0000256" key="5">
    <source>
        <dbReference type="ARBA" id="ARBA00022989"/>
    </source>
</evidence>
<keyword evidence="7" id="KW-0813">Transport</keyword>
<dbReference type="GO" id="GO:0022857">
    <property type="term" value="F:transmembrane transporter activity"/>
    <property type="evidence" value="ECO:0007669"/>
    <property type="project" value="UniProtKB-UniRule"/>
</dbReference>
<name>A0AAE2ZME9_9HYPH</name>
<feature type="transmembrane region" description="Helical" evidence="7">
    <location>
        <begin position="278"/>
        <end position="299"/>
    </location>
</feature>
<comment type="subcellular location">
    <subcellularLocation>
        <location evidence="1 7">Cell inner membrane</location>
        <topology evidence="1 7">Multi-pass membrane protein</topology>
    </subcellularLocation>
</comment>
<feature type="transmembrane region" description="Helical" evidence="7">
    <location>
        <begin position="223"/>
        <end position="242"/>
    </location>
</feature>
<dbReference type="GO" id="GO:0005886">
    <property type="term" value="C:plasma membrane"/>
    <property type="evidence" value="ECO:0007669"/>
    <property type="project" value="UniProtKB-SubCell"/>
</dbReference>
<dbReference type="PIRSF" id="PIRSF006066">
    <property type="entry name" value="HI0050"/>
    <property type="match status" value="1"/>
</dbReference>
<dbReference type="PANTHER" id="PTHR33362:SF2">
    <property type="entry name" value="TRAP TRANSPORTER LARGE PERMEASE PROTEIN"/>
    <property type="match status" value="1"/>
</dbReference>
<dbReference type="NCBIfam" id="TIGR00786">
    <property type="entry name" value="dctM"/>
    <property type="match status" value="1"/>
</dbReference>
<dbReference type="EMBL" id="JAICBX010000002">
    <property type="protein sequence ID" value="MBW8637180.1"/>
    <property type="molecule type" value="Genomic_DNA"/>
</dbReference>
<evidence type="ECO:0000256" key="1">
    <source>
        <dbReference type="ARBA" id="ARBA00004429"/>
    </source>
</evidence>
<protein>
    <recommendedName>
        <fullName evidence="7">TRAP transporter large permease protein</fullName>
    </recommendedName>
</protein>
<comment type="function">
    <text evidence="7">Part of the tripartite ATP-independent periplasmic (TRAP) transport system.</text>
</comment>
<feature type="transmembrane region" description="Helical" evidence="7">
    <location>
        <begin position="343"/>
        <end position="359"/>
    </location>
</feature>
<proteinExistence type="inferred from homology"/>
<comment type="caution">
    <text evidence="9">The sequence shown here is derived from an EMBL/GenBank/DDBJ whole genome shotgun (WGS) entry which is preliminary data.</text>
</comment>
<gene>
    <name evidence="9" type="ORF">K1W69_08275</name>
</gene>
<keyword evidence="2" id="KW-1003">Cell membrane</keyword>
<evidence type="ECO:0000313" key="9">
    <source>
        <dbReference type="EMBL" id="MBW8637180.1"/>
    </source>
</evidence>
<evidence type="ECO:0000256" key="3">
    <source>
        <dbReference type="ARBA" id="ARBA00022519"/>
    </source>
</evidence>
<evidence type="ECO:0000256" key="7">
    <source>
        <dbReference type="RuleBase" id="RU369079"/>
    </source>
</evidence>
<dbReference type="Proteomes" id="UP001196509">
    <property type="component" value="Unassembled WGS sequence"/>
</dbReference>
<feature type="transmembrane region" description="Helical" evidence="7">
    <location>
        <begin position="365"/>
        <end position="391"/>
    </location>
</feature>
<feature type="transmembrane region" description="Helical" evidence="7">
    <location>
        <begin position="173"/>
        <end position="198"/>
    </location>
</feature>
<dbReference type="Pfam" id="PF06808">
    <property type="entry name" value="DctM"/>
    <property type="match status" value="1"/>
</dbReference>
<comment type="caution">
    <text evidence="7">Lacks conserved residue(s) required for the propagation of feature annotation.</text>
</comment>
<dbReference type="PANTHER" id="PTHR33362">
    <property type="entry name" value="SIALIC ACID TRAP TRANSPORTER PERMEASE PROTEIN SIAT-RELATED"/>
    <property type="match status" value="1"/>
</dbReference>
<feature type="domain" description="TRAP C4-dicarboxylate transport system permease DctM subunit" evidence="8">
    <location>
        <begin position="9"/>
        <end position="423"/>
    </location>
</feature>
<comment type="similarity">
    <text evidence="7">Belongs to the TRAP transporter large permease family.</text>
</comment>
<evidence type="ECO:0000259" key="8">
    <source>
        <dbReference type="Pfam" id="PF06808"/>
    </source>
</evidence>
<feature type="transmembrane region" description="Helical" evidence="7">
    <location>
        <begin position="248"/>
        <end position="266"/>
    </location>
</feature>
<comment type="subunit">
    <text evidence="7">The complex comprises the extracytoplasmic solute receptor protein and the two transmembrane proteins.</text>
</comment>
<keyword evidence="10" id="KW-1185">Reference proteome</keyword>
<feature type="transmembrane region" description="Helical" evidence="7">
    <location>
        <begin position="319"/>
        <end position="336"/>
    </location>
</feature>
<dbReference type="InterPro" id="IPR004681">
    <property type="entry name" value="TRAP_DctM"/>
</dbReference>